<evidence type="ECO:0000313" key="2">
    <source>
        <dbReference type="EMBL" id="RNA00920.1"/>
    </source>
</evidence>
<keyword evidence="1" id="KW-1133">Transmembrane helix</keyword>
<keyword evidence="1" id="KW-0472">Membrane</keyword>
<accession>A0A3M7PPF4</accession>
<dbReference type="AlphaFoldDB" id="A0A3M7PPF4"/>
<keyword evidence="3" id="KW-1185">Reference proteome</keyword>
<proteinExistence type="predicted"/>
<evidence type="ECO:0000313" key="3">
    <source>
        <dbReference type="Proteomes" id="UP000276133"/>
    </source>
</evidence>
<dbReference type="EMBL" id="REGN01009551">
    <property type="protein sequence ID" value="RNA00920.1"/>
    <property type="molecule type" value="Genomic_DNA"/>
</dbReference>
<comment type="caution">
    <text evidence="2">The sequence shown here is derived from an EMBL/GenBank/DDBJ whole genome shotgun (WGS) entry which is preliminary data.</text>
</comment>
<evidence type="ECO:0000256" key="1">
    <source>
        <dbReference type="SAM" id="Phobius"/>
    </source>
</evidence>
<feature type="transmembrane region" description="Helical" evidence="1">
    <location>
        <begin position="30"/>
        <end position="48"/>
    </location>
</feature>
<sequence>MVQLVISCNYRRSFFNFEIDDLRSFMKKTIYCGIIFITFLSTIAALLIKQINVSFNRTKKIGLLYITLAKTQEFKFHALIAPNKNKISAFSCNKKIPLKYLCLSKSHSKKLI</sequence>
<name>A0A3M7PPF4_BRAPC</name>
<protein>
    <submittedName>
        <fullName evidence="2">Uncharacterized protein</fullName>
    </submittedName>
</protein>
<keyword evidence="1" id="KW-0812">Transmembrane</keyword>
<organism evidence="2 3">
    <name type="scientific">Brachionus plicatilis</name>
    <name type="common">Marine rotifer</name>
    <name type="synonym">Brachionus muelleri</name>
    <dbReference type="NCBI Taxonomy" id="10195"/>
    <lineage>
        <taxon>Eukaryota</taxon>
        <taxon>Metazoa</taxon>
        <taxon>Spiralia</taxon>
        <taxon>Gnathifera</taxon>
        <taxon>Rotifera</taxon>
        <taxon>Eurotatoria</taxon>
        <taxon>Monogononta</taxon>
        <taxon>Pseudotrocha</taxon>
        <taxon>Ploima</taxon>
        <taxon>Brachionidae</taxon>
        <taxon>Brachionus</taxon>
    </lineage>
</organism>
<gene>
    <name evidence="2" type="ORF">BpHYR1_038177</name>
</gene>
<reference evidence="2 3" key="1">
    <citation type="journal article" date="2018" name="Sci. Rep.">
        <title>Genomic signatures of local adaptation to the degree of environmental predictability in rotifers.</title>
        <authorList>
            <person name="Franch-Gras L."/>
            <person name="Hahn C."/>
            <person name="Garcia-Roger E.M."/>
            <person name="Carmona M.J."/>
            <person name="Serra M."/>
            <person name="Gomez A."/>
        </authorList>
    </citation>
    <scope>NUCLEOTIDE SEQUENCE [LARGE SCALE GENOMIC DNA]</scope>
    <source>
        <strain evidence="2">HYR1</strain>
    </source>
</reference>
<dbReference type="Proteomes" id="UP000276133">
    <property type="component" value="Unassembled WGS sequence"/>
</dbReference>